<organism evidence="1 2">
    <name type="scientific">Bacillus carboniphilus</name>
    <dbReference type="NCBI Taxonomy" id="86663"/>
    <lineage>
        <taxon>Bacteria</taxon>
        <taxon>Bacillati</taxon>
        <taxon>Bacillota</taxon>
        <taxon>Bacilli</taxon>
        <taxon>Bacillales</taxon>
        <taxon>Bacillaceae</taxon>
        <taxon>Bacillus</taxon>
    </lineage>
</organism>
<evidence type="ECO:0000313" key="1">
    <source>
        <dbReference type="EMBL" id="GAA0337560.1"/>
    </source>
</evidence>
<comment type="caution">
    <text evidence="1">The sequence shown here is derived from an EMBL/GenBank/DDBJ whole genome shotgun (WGS) entry which is preliminary data.</text>
</comment>
<name>A0ABP3G9D8_9BACI</name>
<accession>A0ABP3G9D8</accession>
<reference evidence="2" key="1">
    <citation type="journal article" date="2019" name="Int. J. Syst. Evol. Microbiol.">
        <title>The Global Catalogue of Microorganisms (GCM) 10K type strain sequencing project: providing services to taxonomists for standard genome sequencing and annotation.</title>
        <authorList>
            <consortium name="The Broad Institute Genomics Platform"/>
            <consortium name="The Broad Institute Genome Sequencing Center for Infectious Disease"/>
            <person name="Wu L."/>
            <person name="Ma J."/>
        </authorList>
    </citation>
    <scope>NUCLEOTIDE SEQUENCE [LARGE SCALE GENOMIC DNA]</scope>
    <source>
        <strain evidence="2">JCM 9731</strain>
    </source>
</reference>
<protein>
    <submittedName>
        <fullName evidence="1">Uncharacterized protein</fullName>
    </submittedName>
</protein>
<proteinExistence type="predicted"/>
<sequence>MKKTSKFTNNQKVHLKSTGELVTITKSMYVENMKRYSYILKEYPNTFYFEEELESN</sequence>
<gene>
    <name evidence="1" type="ORF">GCM10008967_29780</name>
</gene>
<dbReference type="Proteomes" id="UP001500782">
    <property type="component" value="Unassembled WGS sequence"/>
</dbReference>
<dbReference type="RefSeq" id="WP_343800440.1">
    <property type="nucleotide sequence ID" value="NZ_BAAADJ010000052.1"/>
</dbReference>
<dbReference type="EMBL" id="BAAADJ010000052">
    <property type="protein sequence ID" value="GAA0337560.1"/>
    <property type="molecule type" value="Genomic_DNA"/>
</dbReference>
<keyword evidence="2" id="KW-1185">Reference proteome</keyword>
<evidence type="ECO:0000313" key="2">
    <source>
        <dbReference type="Proteomes" id="UP001500782"/>
    </source>
</evidence>